<reference evidence="2" key="1">
    <citation type="submission" date="2018-05" db="EMBL/GenBank/DDBJ databases">
        <authorList>
            <person name="Lanie J.A."/>
            <person name="Ng W.-L."/>
            <person name="Kazmierczak K.M."/>
            <person name="Andrzejewski T.M."/>
            <person name="Davidsen T.M."/>
            <person name="Wayne K.J."/>
            <person name="Tettelin H."/>
            <person name="Glass J.I."/>
            <person name="Rusch D."/>
            <person name="Podicherti R."/>
            <person name="Tsui H.-C.T."/>
            <person name="Winkler M.E."/>
        </authorList>
    </citation>
    <scope>NUCLEOTIDE SEQUENCE</scope>
</reference>
<gene>
    <name evidence="2" type="ORF">METZ01_LOCUS63862</name>
</gene>
<proteinExistence type="predicted"/>
<feature type="compositionally biased region" description="Low complexity" evidence="1">
    <location>
        <begin position="111"/>
        <end position="140"/>
    </location>
</feature>
<name>A0A381T5Z5_9ZZZZ</name>
<evidence type="ECO:0000313" key="2">
    <source>
        <dbReference type="EMBL" id="SVA11008.1"/>
    </source>
</evidence>
<feature type="compositionally biased region" description="Low complexity" evidence="1">
    <location>
        <begin position="24"/>
        <end position="93"/>
    </location>
</feature>
<dbReference type="EMBL" id="UINC01004003">
    <property type="protein sequence ID" value="SVA11008.1"/>
    <property type="molecule type" value="Genomic_DNA"/>
</dbReference>
<sequence>MSAMKNFVLILVLITINGCAVQQMSGGPSSPSSPSSASGMPSPSTPSTSGAPSSPTSGGISMPSPSLPSGSQSSQSGSQSSSSSSTSGAESSGGNQGSDTSSGNNSDAVGNASSNQSSDSQSGSGAMSSEIGSGQSASSIFDESLGDFDNEIAGERVIIAAANQTLGGMTSQESADAAAIQQGGLDGPLDIDSSEAGTSSTSTTAGQTQDEDSSETELDKASENTTGDQEKIKERIPDDIPMDGTGEDVIARQIREAAIQEEDPMIRAALWDEYRKHMGIKK</sequence>
<evidence type="ECO:0000256" key="1">
    <source>
        <dbReference type="SAM" id="MobiDB-lite"/>
    </source>
</evidence>
<accession>A0A381T5Z5</accession>
<feature type="region of interest" description="Disordered" evidence="1">
    <location>
        <begin position="168"/>
        <end position="245"/>
    </location>
</feature>
<protein>
    <submittedName>
        <fullName evidence="2">Uncharacterized protein</fullName>
    </submittedName>
</protein>
<feature type="compositionally biased region" description="Basic and acidic residues" evidence="1">
    <location>
        <begin position="217"/>
        <end position="238"/>
    </location>
</feature>
<feature type="region of interest" description="Disordered" evidence="1">
    <location>
        <begin position="22"/>
        <end position="142"/>
    </location>
</feature>
<dbReference type="AlphaFoldDB" id="A0A381T5Z5"/>
<feature type="compositionally biased region" description="Low complexity" evidence="1">
    <location>
        <begin position="194"/>
        <end position="208"/>
    </location>
</feature>
<organism evidence="2">
    <name type="scientific">marine metagenome</name>
    <dbReference type="NCBI Taxonomy" id="408172"/>
    <lineage>
        <taxon>unclassified sequences</taxon>
        <taxon>metagenomes</taxon>
        <taxon>ecological metagenomes</taxon>
    </lineage>
</organism>
<feature type="compositionally biased region" description="Polar residues" evidence="1">
    <location>
        <begin position="97"/>
        <end position="108"/>
    </location>
</feature>